<dbReference type="Pfam" id="PF07720">
    <property type="entry name" value="TPR_3"/>
    <property type="match status" value="1"/>
</dbReference>
<evidence type="ECO:0000256" key="2">
    <source>
        <dbReference type="SAM" id="SignalP"/>
    </source>
</evidence>
<keyword evidence="1" id="KW-0802">TPR repeat</keyword>
<gene>
    <name evidence="3" type="ORF">IAC76_09740</name>
</gene>
<proteinExistence type="predicted"/>
<accession>A0A9D9DUR6</accession>
<keyword evidence="2" id="KW-0732">Signal</keyword>
<dbReference type="AlphaFoldDB" id="A0A9D9DUR6"/>
<feature type="signal peptide" evidence="2">
    <location>
        <begin position="1"/>
        <end position="25"/>
    </location>
</feature>
<feature type="repeat" description="TPR" evidence="1">
    <location>
        <begin position="258"/>
        <end position="291"/>
    </location>
</feature>
<organism evidence="3 4">
    <name type="scientific">Candidatus Scatousia excrementipullorum</name>
    <dbReference type="NCBI Taxonomy" id="2840936"/>
    <lineage>
        <taxon>Bacteria</taxon>
        <taxon>Candidatus Scatousia</taxon>
    </lineage>
</organism>
<dbReference type="InterPro" id="IPR019734">
    <property type="entry name" value="TPR_rpt"/>
</dbReference>
<feature type="repeat" description="TPR" evidence="1">
    <location>
        <begin position="169"/>
        <end position="202"/>
    </location>
</feature>
<feature type="repeat" description="TPR" evidence="1">
    <location>
        <begin position="292"/>
        <end position="325"/>
    </location>
</feature>
<feature type="repeat" description="TPR" evidence="1">
    <location>
        <begin position="621"/>
        <end position="654"/>
    </location>
</feature>
<feature type="repeat" description="TPR" evidence="1">
    <location>
        <begin position="539"/>
        <end position="572"/>
    </location>
</feature>
<evidence type="ECO:0000313" key="3">
    <source>
        <dbReference type="EMBL" id="MBO8431654.1"/>
    </source>
</evidence>
<dbReference type="PROSITE" id="PS50293">
    <property type="entry name" value="TPR_REGION"/>
    <property type="match status" value="1"/>
</dbReference>
<feature type="repeat" description="TPR" evidence="1">
    <location>
        <begin position="505"/>
        <end position="538"/>
    </location>
</feature>
<dbReference type="EMBL" id="JADIND010000219">
    <property type="protein sequence ID" value="MBO8431654.1"/>
    <property type="molecule type" value="Genomic_DNA"/>
</dbReference>
<dbReference type="Pfam" id="PF14559">
    <property type="entry name" value="TPR_19"/>
    <property type="match status" value="1"/>
</dbReference>
<reference evidence="3" key="2">
    <citation type="journal article" date="2021" name="PeerJ">
        <title>Extensive microbial diversity within the chicken gut microbiome revealed by metagenomics and culture.</title>
        <authorList>
            <person name="Gilroy R."/>
            <person name="Ravi A."/>
            <person name="Getino M."/>
            <person name="Pursley I."/>
            <person name="Horton D.L."/>
            <person name="Alikhan N.F."/>
            <person name="Baker D."/>
            <person name="Gharbi K."/>
            <person name="Hall N."/>
            <person name="Watson M."/>
            <person name="Adriaenssens E.M."/>
            <person name="Foster-Nyarko E."/>
            <person name="Jarju S."/>
            <person name="Secka A."/>
            <person name="Antonio M."/>
            <person name="Oren A."/>
            <person name="Chaudhuri R.R."/>
            <person name="La Ragione R."/>
            <person name="Hildebrand F."/>
            <person name="Pallen M.J."/>
        </authorList>
    </citation>
    <scope>NUCLEOTIDE SEQUENCE</scope>
    <source>
        <strain evidence="3">10192</strain>
    </source>
</reference>
<dbReference type="PANTHER" id="PTHR12558">
    <property type="entry name" value="CELL DIVISION CYCLE 16,23,27"/>
    <property type="match status" value="1"/>
</dbReference>
<evidence type="ECO:0000256" key="1">
    <source>
        <dbReference type="PROSITE-ProRule" id="PRU00339"/>
    </source>
</evidence>
<dbReference type="PANTHER" id="PTHR12558:SF13">
    <property type="entry name" value="CELL DIVISION CYCLE PROTEIN 27 HOMOLOG"/>
    <property type="match status" value="1"/>
</dbReference>
<dbReference type="GO" id="GO:0051301">
    <property type="term" value="P:cell division"/>
    <property type="evidence" value="ECO:0007669"/>
    <property type="project" value="TreeGrafter"/>
</dbReference>
<dbReference type="Gene3D" id="1.25.40.10">
    <property type="entry name" value="Tetratricopeptide repeat domain"/>
    <property type="match status" value="6"/>
</dbReference>
<comment type="caution">
    <text evidence="3">The sequence shown here is derived from an EMBL/GenBank/DDBJ whole genome shotgun (WGS) entry which is preliminary data.</text>
</comment>
<evidence type="ECO:0000313" key="4">
    <source>
        <dbReference type="Proteomes" id="UP000823632"/>
    </source>
</evidence>
<dbReference type="SMART" id="SM00028">
    <property type="entry name" value="TPR"/>
    <property type="match status" value="11"/>
</dbReference>
<dbReference type="InterPro" id="IPR011990">
    <property type="entry name" value="TPR-like_helical_dom_sf"/>
</dbReference>
<dbReference type="InterPro" id="IPR011716">
    <property type="entry name" value="TPR-3"/>
</dbReference>
<name>A0A9D9DUR6_9BACT</name>
<dbReference type="PROSITE" id="PS50005">
    <property type="entry name" value="TPR"/>
    <property type="match status" value="6"/>
</dbReference>
<dbReference type="SUPFAM" id="SSF48452">
    <property type="entry name" value="TPR-like"/>
    <property type="match status" value="3"/>
</dbReference>
<feature type="chain" id="PRO_5039545282" evidence="2">
    <location>
        <begin position="26"/>
        <end position="708"/>
    </location>
</feature>
<sequence length="708" mass="80012">MRAFNMKKSVITLVCAITLTSPAFADFKEHFDLGQQYLSNYQYSGAVTEFKNALRINYLDNSARIGLINSYLARGTYYANSEKNWEKAADDYRSALFYMQYYPNENQVKNSAQGITPVTNNLNKCLSVLKFDLSPESRYEKARQLRAEGNFAAAAYEFNQSLGSKELIKESYKQTGDIMKLLGNEPKAAEYYRKAISVSPSDIPLRLSYAKLLDKLGSEEAAVEEFNYILTKSTDNKEVLFALERIYKKKLEETPSDADITSNLGAILQKQGKLEEALAYYKKAEQLNPSNVNTRINTGTLYQQKGDYKTALIAYDSVLILYPDNVSANLYKAQCLAALGDNKAAQAAYKKVLSLDPANETAQNEMFASARNDMTVPQFIDYLKKNAKDTNITSMLYTYALDLHKQKKYDDAITLYKEVLPKDTTGEIYTNLAIALNEAGQSEAALNTLSIARTKFPDSNQVYTTLNSIKEQNINSTFTQAAEYYNAKDYENAIAEYSKINPPTYDSMIGIASSYQNMNDINAAITYYKKAFELKPTDSDTAFYIGALYADSEDYTQAEAYLNKALTLNRNNQQASDLLAQIKEQNKANTLNEAISLYENEKYDESLALLNKVIAADDKNAYALYYRGMIYDSKKQPAEAIKDFEKALAQNNPDLIIINYMLAADYDTLEKYKEAYNYYTAYANSAAPDDEYKQYAKTRAEELKDYAK</sequence>
<dbReference type="Pfam" id="PF00515">
    <property type="entry name" value="TPR_1"/>
    <property type="match status" value="1"/>
</dbReference>
<dbReference type="Proteomes" id="UP000823632">
    <property type="component" value="Unassembled WGS sequence"/>
</dbReference>
<dbReference type="Pfam" id="PF13432">
    <property type="entry name" value="TPR_16"/>
    <property type="match status" value="2"/>
</dbReference>
<reference evidence="3" key="1">
    <citation type="submission" date="2020-10" db="EMBL/GenBank/DDBJ databases">
        <authorList>
            <person name="Gilroy R."/>
        </authorList>
    </citation>
    <scope>NUCLEOTIDE SEQUENCE</scope>
    <source>
        <strain evidence="3">10192</strain>
    </source>
</reference>
<protein>
    <submittedName>
        <fullName evidence="3">Tetratricopeptide repeat protein</fullName>
    </submittedName>
</protein>